<proteinExistence type="predicted"/>
<dbReference type="AlphaFoldDB" id="A0A0A9CGW8"/>
<dbReference type="EMBL" id="GBRH01224197">
    <property type="protein sequence ID" value="JAD73698.1"/>
    <property type="molecule type" value="Transcribed_RNA"/>
</dbReference>
<sequence>MLTMRGVRITERFSDNKCRLLISCQLML</sequence>
<reference evidence="1" key="1">
    <citation type="submission" date="2014-09" db="EMBL/GenBank/DDBJ databases">
        <authorList>
            <person name="Magalhaes I.L.F."/>
            <person name="Oliveira U."/>
            <person name="Santos F.R."/>
            <person name="Vidigal T.H.D.A."/>
            <person name="Brescovit A.D."/>
            <person name="Santos A.J."/>
        </authorList>
    </citation>
    <scope>NUCLEOTIDE SEQUENCE</scope>
    <source>
        <tissue evidence="1">Shoot tissue taken approximately 20 cm above the soil surface</tissue>
    </source>
</reference>
<evidence type="ECO:0000313" key="1">
    <source>
        <dbReference type="EMBL" id="JAD73698.1"/>
    </source>
</evidence>
<name>A0A0A9CGW8_ARUDO</name>
<accession>A0A0A9CGW8</accession>
<protein>
    <submittedName>
        <fullName evidence="1">Uncharacterized protein</fullName>
    </submittedName>
</protein>
<reference evidence="1" key="2">
    <citation type="journal article" date="2015" name="Data Brief">
        <title>Shoot transcriptome of the giant reed, Arundo donax.</title>
        <authorList>
            <person name="Barrero R.A."/>
            <person name="Guerrero F.D."/>
            <person name="Moolhuijzen P."/>
            <person name="Goolsby J.A."/>
            <person name="Tidwell J."/>
            <person name="Bellgard S.E."/>
            <person name="Bellgard M.I."/>
        </authorList>
    </citation>
    <scope>NUCLEOTIDE SEQUENCE</scope>
    <source>
        <tissue evidence="1">Shoot tissue taken approximately 20 cm above the soil surface</tissue>
    </source>
</reference>
<organism evidence="1">
    <name type="scientific">Arundo donax</name>
    <name type="common">Giant reed</name>
    <name type="synonym">Donax arundinaceus</name>
    <dbReference type="NCBI Taxonomy" id="35708"/>
    <lineage>
        <taxon>Eukaryota</taxon>
        <taxon>Viridiplantae</taxon>
        <taxon>Streptophyta</taxon>
        <taxon>Embryophyta</taxon>
        <taxon>Tracheophyta</taxon>
        <taxon>Spermatophyta</taxon>
        <taxon>Magnoliopsida</taxon>
        <taxon>Liliopsida</taxon>
        <taxon>Poales</taxon>
        <taxon>Poaceae</taxon>
        <taxon>PACMAD clade</taxon>
        <taxon>Arundinoideae</taxon>
        <taxon>Arundineae</taxon>
        <taxon>Arundo</taxon>
    </lineage>
</organism>